<dbReference type="PANTHER" id="PTHR36566:SF1">
    <property type="entry name" value="PYRIDINIUM-3,5-BISTHIOCARBOXYLIC ACID MONONUCLEOTIDE NICKEL INSERTION PROTEIN"/>
    <property type="match status" value="1"/>
</dbReference>
<dbReference type="InterPro" id="IPR002822">
    <property type="entry name" value="Ni_insertion"/>
</dbReference>
<proteinExistence type="predicted"/>
<reference evidence="3" key="2">
    <citation type="submission" date="2021-04" db="EMBL/GenBank/DDBJ databases">
        <authorList>
            <person name="Gilroy R."/>
        </authorList>
    </citation>
    <scope>NUCLEOTIDE SEQUENCE</scope>
    <source>
        <strain evidence="3">CHK185-5351</strain>
    </source>
</reference>
<dbReference type="Pfam" id="PF01969">
    <property type="entry name" value="Ni_insertion"/>
    <property type="match status" value="1"/>
</dbReference>
<reference evidence="3" key="1">
    <citation type="journal article" date="2021" name="PeerJ">
        <title>Extensive microbial diversity within the chicken gut microbiome revealed by metagenomics and culture.</title>
        <authorList>
            <person name="Gilroy R."/>
            <person name="Ravi A."/>
            <person name="Getino M."/>
            <person name="Pursley I."/>
            <person name="Horton D.L."/>
            <person name="Alikhan N.F."/>
            <person name="Baker D."/>
            <person name="Gharbi K."/>
            <person name="Hall N."/>
            <person name="Watson M."/>
            <person name="Adriaenssens E.M."/>
            <person name="Foster-Nyarko E."/>
            <person name="Jarju S."/>
            <person name="Secka A."/>
            <person name="Antonio M."/>
            <person name="Oren A."/>
            <person name="Chaudhuri R.R."/>
            <person name="La Ragione R."/>
            <person name="Hildebrand F."/>
            <person name="Pallen M.J."/>
        </authorList>
    </citation>
    <scope>NUCLEOTIDE SEQUENCE</scope>
    <source>
        <strain evidence="3">CHK185-5351</strain>
    </source>
</reference>
<feature type="compositionally biased region" description="Basic and acidic residues" evidence="2">
    <location>
        <begin position="102"/>
        <end position="125"/>
    </location>
</feature>
<evidence type="ECO:0000313" key="3">
    <source>
        <dbReference type="EMBL" id="HJC15248.1"/>
    </source>
</evidence>
<dbReference type="AlphaFoldDB" id="A0A9D2N8S5"/>
<name>A0A9D2N8S5_9FIRM</name>
<dbReference type="Proteomes" id="UP000823849">
    <property type="component" value="Unassembled WGS sequence"/>
</dbReference>
<protein>
    <submittedName>
        <fullName evidence="3">LarC family nickel insertion protein</fullName>
    </submittedName>
</protein>
<dbReference type="PANTHER" id="PTHR36566">
    <property type="entry name" value="NICKEL INSERTION PROTEIN-RELATED"/>
    <property type="match status" value="1"/>
</dbReference>
<evidence type="ECO:0000256" key="1">
    <source>
        <dbReference type="ARBA" id="ARBA00022596"/>
    </source>
</evidence>
<dbReference type="EMBL" id="DWWU01000021">
    <property type="protein sequence ID" value="HJC15248.1"/>
    <property type="molecule type" value="Genomic_DNA"/>
</dbReference>
<feature type="region of interest" description="Disordered" evidence="2">
    <location>
        <begin position="89"/>
        <end position="134"/>
    </location>
</feature>
<comment type="caution">
    <text evidence="3">The sequence shown here is derived from an EMBL/GenBank/DDBJ whole genome shotgun (WGS) entry which is preliminary data.</text>
</comment>
<keyword evidence="1" id="KW-0533">Nickel</keyword>
<accession>A0A9D2N8S5</accession>
<evidence type="ECO:0000313" key="4">
    <source>
        <dbReference type="Proteomes" id="UP000823849"/>
    </source>
</evidence>
<evidence type="ECO:0000256" key="2">
    <source>
        <dbReference type="SAM" id="MobiDB-lite"/>
    </source>
</evidence>
<organism evidence="3 4">
    <name type="scientific">Candidatus Fusicatenibacter intestinigallinarum</name>
    <dbReference type="NCBI Taxonomy" id="2838598"/>
    <lineage>
        <taxon>Bacteria</taxon>
        <taxon>Bacillati</taxon>
        <taxon>Bacillota</taxon>
        <taxon>Clostridia</taxon>
        <taxon>Lachnospirales</taxon>
        <taxon>Lachnospiraceae</taxon>
        <taxon>Fusicatenibacter</taxon>
    </lineage>
</organism>
<gene>
    <name evidence="3" type="ORF">H9705_05390</name>
</gene>
<sequence>MKLLYLECNMGAAGDMLMGALADLLPDKQSFADRMNRLGIPGVHVELQNAVKCGIVGTHAEVSVNGTEEESLEVPTDAHAGENIPVHEVHSHSHGHHGGAGHLEESDHHTDPGHLADPVPQEHPEPAAQDPAFPEHASGLYHVHTHSHAHHGMAEIDHRIEHLDIPEQVKRDVKSIYQIIAEAEASVHGRPVSEIHFHEVGTADALADITGCALLIRELGAEKIVTSPINVGYGQVRCAHGILPVPAPATARILEGVPCYAGRIEGELCTPTGAAILKYYSDEFCRLPQMIIRKTGYGMGKKDFPAANCVRAVLGESI</sequence>